<keyword evidence="3" id="KW-0413">Isomerase</keyword>
<dbReference type="Gene3D" id="3.30.70.580">
    <property type="entry name" value="Pseudouridine synthase I, catalytic domain, N-terminal subdomain"/>
    <property type="match status" value="1"/>
</dbReference>
<dbReference type="GeneID" id="120261365"/>
<evidence type="ECO:0000256" key="4">
    <source>
        <dbReference type="SAM" id="Coils"/>
    </source>
</evidence>
<dbReference type="InterPro" id="IPR020094">
    <property type="entry name" value="TruA/RsuA/RluB/E/F_N"/>
</dbReference>
<dbReference type="CDD" id="cd02569">
    <property type="entry name" value="PseudoU_synth_ScPus3"/>
    <property type="match status" value="1"/>
</dbReference>
<evidence type="ECO:0000256" key="5">
    <source>
        <dbReference type="SAM" id="MobiDB-lite"/>
    </source>
</evidence>
<gene>
    <name evidence="8" type="primary">LOC120261365</name>
</gene>
<dbReference type="PANTHER" id="PTHR11142:SF5">
    <property type="entry name" value="TRNA PSEUDOURIDINE(38_39) SYNTHASE"/>
    <property type="match status" value="1"/>
</dbReference>
<proteinExistence type="inferred from homology"/>
<dbReference type="Pfam" id="PF01416">
    <property type="entry name" value="PseudoU_synth_1"/>
    <property type="match status" value="1"/>
</dbReference>
<dbReference type="GO" id="GO:0003723">
    <property type="term" value="F:RNA binding"/>
    <property type="evidence" value="ECO:0007669"/>
    <property type="project" value="InterPro"/>
</dbReference>
<reference evidence="8" key="1">
    <citation type="submission" date="2025-08" db="UniProtKB">
        <authorList>
            <consortium name="RefSeq"/>
        </authorList>
    </citation>
    <scope>IDENTIFICATION</scope>
</reference>
<dbReference type="GO" id="GO:0009982">
    <property type="term" value="F:pseudouridine synthase activity"/>
    <property type="evidence" value="ECO:0007669"/>
    <property type="project" value="InterPro"/>
</dbReference>
<dbReference type="GO" id="GO:0005634">
    <property type="term" value="C:nucleus"/>
    <property type="evidence" value="ECO:0007669"/>
    <property type="project" value="TreeGrafter"/>
</dbReference>
<dbReference type="GO" id="GO:0031119">
    <property type="term" value="P:tRNA pseudouridine synthesis"/>
    <property type="evidence" value="ECO:0007669"/>
    <property type="project" value="TreeGrafter"/>
</dbReference>
<dbReference type="AlphaFoldDB" id="A0AB40BCY0"/>
<evidence type="ECO:0000313" key="8">
    <source>
        <dbReference type="RefSeq" id="XP_039125168.1"/>
    </source>
</evidence>
<dbReference type="InterPro" id="IPR020103">
    <property type="entry name" value="PsdUridine_synth_cat_dom_sf"/>
</dbReference>
<evidence type="ECO:0000256" key="2">
    <source>
        <dbReference type="ARBA" id="ARBA00022694"/>
    </source>
</evidence>
<dbReference type="FunFam" id="3.30.70.660:FF:000010">
    <property type="entry name" value="tRNA pseudouridine synthase"/>
    <property type="match status" value="1"/>
</dbReference>
<keyword evidence="4" id="KW-0175">Coiled coil</keyword>
<dbReference type="InterPro" id="IPR041707">
    <property type="entry name" value="Pus3-like"/>
</dbReference>
<dbReference type="Proteomes" id="UP001515500">
    <property type="component" value="Chromosome 5"/>
</dbReference>
<dbReference type="InterPro" id="IPR001406">
    <property type="entry name" value="PsdUridine_synth_TruA"/>
</dbReference>
<dbReference type="HAMAP" id="MF_00171">
    <property type="entry name" value="TruA"/>
    <property type="match status" value="1"/>
</dbReference>
<protein>
    <submittedName>
        <fullName evidence="8">tRNA pseudouridine(38/39) synthase isoform X1</fullName>
    </submittedName>
</protein>
<dbReference type="Gene3D" id="3.30.70.660">
    <property type="entry name" value="Pseudouridine synthase I, catalytic domain, C-terminal subdomain"/>
    <property type="match status" value="1"/>
</dbReference>
<evidence type="ECO:0000313" key="7">
    <source>
        <dbReference type="Proteomes" id="UP001515500"/>
    </source>
</evidence>
<keyword evidence="2" id="KW-0819">tRNA processing</keyword>
<dbReference type="GO" id="GO:0005737">
    <property type="term" value="C:cytoplasm"/>
    <property type="evidence" value="ECO:0007669"/>
    <property type="project" value="TreeGrafter"/>
</dbReference>
<feature type="region of interest" description="Disordered" evidence="5">
    <location>
        <begin position="454"/>
        <end position="475"/>
    </location>
</feature>
<evidence type="ECO:0000259" key="6">
    <source>
        <dbReference type="Pfam" id="PF01416"/>
    </source>
</evidence>
<dbReference type="InterPro" id="IPR020095">
    <property type="entry name" value="PsdUridine_synth_TruA_C"/>
</dbReference>
<evidence type="ECO:0000256" key="1">
    <source>
        <dbReference type="ARBA" id="ARBA00009375"/>
    </source>
</evidence>
<keyword evidence="7" id="KW-1185">Reference proteome</keyword>
<name>A0AB40BCY0_DIOCR</name>
<sequence>MGTLYGEDLVFELRSQVLSLSCRVEELERENEGLKCRLSSCSCSKVECLTSSISVNCELTTPNKHHCKEFPVNQTTEPAIDSSFDHSLLCSTNPVKENEAYAFDDLCMGTSAKVSMLDKIEEPGFYLKNIYQYARRCVALKIMYFGQRFYGFASEAQMEPTVEDFRNSASIDTNTFFLQSEIFRALEKTKLLVDNKENSQYSRCGRTDKGVSSTGQVIAIYLRSKVKNNGGNNNEKTIFGENCEGEIDYVRVLNRVLPKDIRVIGWCPAPSKFHARFKCLSREYRYLFWRESLDIAAMQKAAKKFVGEHDFRNFCKMDAANVNNYTRKITTFEISSCGKRFDENELCTMTIRGSAFLWHQVRCMVAVLFMIGHGFESPEIIDVLLDIGKTPRKPQYNMAPDLPLILRSCEFEDINFICSSDAGRALHEHLKNEFQTHMLQAAIFQEALSCTSLPETSSMNPGKKPKGHVPLLLRPTEPSFEERRAKLNLKGVLKS</sequence>
<organism evidence="7 8">
    <name type="scientific">Dioscorea cayennensis subsp. rotundata</name>
    <name type="common">White Guinea yam</name>
    <name type="synonym">Dioscorea rotundata</name>
    <dbReference type="NCBI Taxonomy" id="55577"/>
    <lineage>
        <taxon>Eukaryota</taxon>
        <taxon>Viridiplantae</taxon>
        <taxon>Streptophyta</taxon>
        <taxon>Embryophyta</taxon>
        <taxon>Tracheophyta</taxon>
        <taxon>Spermatophyta</taxon>
        <taxon>Magnoliopsida</taxon>
        <taxon>Liliopsida</taxon>
        <taxon>Dioscoreales</taxon>
        <taxon>Dioscoreaceae</taxon>
        <taxon>Dioscorea</taxon>
    </lineage>
</organism>
<dbReference type="FunFam" id="3.30.70.580:FF:000012">
    <property type="entry name" value="tRNA pseudouridine synthase"/>
    <property type="match status" value="1"/>
</dbReference>
<feature type="coiled-coil region" evidence="4">
    <location>
        <begin position="10"/>
        <end position="44"/>
    </location>
</feature>
<dbReference type="RefSeq" id="XP_039125168.1">
    <property type="nucleotide sequence ID" value="XM_039269234.1"/>
</dbReference>
<evidence type="ECO:0000256" key="3">
    <source>
        <dbReference type="ARBA" id="ARBA00023235"/>
    </source>
</evidence>
<accession>A0AB40BCY0</accession>
<dbReference type="PANTHER" id="PTHR11142">
    <property type="entry name" value="PSEUDOURIDYLATE SYNTHASE"/>
    <property type="match status" value="1"/>
</dbReference>
<dbReference type="GO" id="GO:1990481">
    <property type="term" value="P:mRNA pseudouridine synthesis"/>
    <property type="evidence" value="ECO:0007669"/>
    <property type="project" value="TreeGrafter"/>
</dbReference>
<comment type="similarity">
    <text evidence="1">Belongs to the tRNA pseudouridine synthase TruA family.</text>
</comment>
<dbReference type="NCBIfam" id="TIGR00071">
    <property type="entry name" value="hisT_truA"/>
    <property type="match status" value="1"/>
</dbReference>
<feature type="domain" description="Pseudouridine synthase I TruA alpha/beta" evidence="6">
    <location>
        <begin position="301"/>
        <end position="412"/>
    </location>
</feature>
<dbReference type="InterPro" id="IPR020097">
    <property type="entry name" value="PsdUridine_synth_TruA_a/b_dom"/>
</dbReference>
<dbReference type="SUPFAM" id="SSF55120">
    <property type="entry name" value="Pseudouridine synthase"/>
    <property type="match status" value="1"/>
</dbReference>